<dbReference type="HOGENOM" id="CLU_051144_0_0_9"/>
<evidence type="ECO:0000256" key="5">
    <source>
        <dbReference type="ARBA" id="ARBA00022692"/>
    </source>
</evidence>
<evidence type="ECO:0000256" key="2">
    <source>
        <dbReference type="ARBA" id="ARBA00007613"/>
    </source>
</evidence>
<comment type="subcellular location">
    <subcellularLocation>
        <location evidence="1">Cell outer membrane</location>
    </subcellularLocation>
</comment>
<evidence type="ECO:0000256" key="4">
    <source>
        <dbReference type="ARBA" id="ARBA00022452"/>
    </source>
</evidence>
<protein>
    <recommendedName>
        <fullName evidence="11">Outer membrane efflux protein</fullName>
    </recommendedName>
</protein>
<keyword evidence="6" id="KW-0472">Membrane</keyword>
<sequence length="386" mass="42584">MRYGKIGAGCLAAALCLGAMPAPAWAGTPEFAYTAEQWASLRDNQLDFTEIADLIHVYNNTVIQNQLEYEDFRGKDADDIADDYYDAADDIYGSLEYPDSSDSDYASRLSSYLSSQIQADNLREQGDDNVEDGDVKKLEYDKTEAGLVKEAQELMISYWSQTYSLESLEQNKIQAQSSYDQTLTRLSAGMSTQAQVLSAREAVTSADASLLSARSSLGQTKENLCLMLGWTYGAQVDIGDVPEPDLEGMAAINLDEDVSRGVENNYSLKILEKKIANAKSGTNKLSLEQSLKSQKETAAFSIKNAYESMMISKSDYEQALNAYEIEAAAMETAERKMTAGIMTRNNYITQQSSFATAQVNVRTQRLALLRAQLEYQWSVDGLASVS</sequence>
<dbReference type="RefSeq" id="WP_002593476.1">
    <property type="nucleotide sequence ID" value="NZ_KB850978.1"/>
</dbReference>
<dbReference type="Pfam" id="PF02321">
    <property type="entry name" value="OEP"/>
    <property type="match status" value="1"/>
</dbReference>
<dbReference type="Proteomes" id="UP000013085">
    <property type="component" value="Unassembled WGS sequence"/>
</dbReference>
<dbReference type="InterPro" id="IPR051906">
    <property type="entry name" value="TolC-like"/>
</dbReference>
<dbReference type="PANTHER" id="PTHR30026:SF20">
    <property type="entry name" value="OUTER MEMBRANE PROTEIN TOLC"/>
    <property type="match status" value="1"/>
</dbReference>
<keyword evidence="8" id="KW-0732">Signal</keyword>
<comment type="similarity">
    <text evidence="2">Belongs to the outer membrane factor (OMF) (TC 1.B.17) family.</text>
</comment>
<evidence type="ECO:0000256" key="7">
    <source>
        <dbReference type="ARBA" id="ARBA00023237"/>
    </source>
</evidence>
<organism evidence="9 10">
    <name type="scientific">[Clostridium] clostridioforme 90A8</name>
    <dbReference type="NCBI Taxonomy" id="999408"/>
    <lineage>
        <taxon>Bacteria</taxon>
        <taxon>Bacillati</taxon>
        <taxon>Bacillota</taxon>
        <taxon>Clostridia</taxon>
        <taxon>Lachnospirales</taxon>
        <taxon>Lachnospiraceae</taxon>
        <taxon>Enterocloster</taxon>
    </lineage>
</organism>
<dbReference type="AlphaFoldDB" id="A0A0E2HLQ8"/>
<feature type="signal peptide" evidence="8">
    <location>
        <begin position="1"/>
        <end position="26"/>
    </location>
</feature>
<dbReference type="EMBL" id="AGYR01000036">
    <property type="protein sequence ID" value="ENZ12949.1"/>
    <property type="molecule type" value="Genomic_DNA"/>
</dbReference>
<gene>
    <name evidence="9" type="ORF">HMPREF1090_03230</name>
</gene>
<feature type="chain" id="PRO_5002395545" description="Outer membrane efflux protein" evidence="8">
    <location>
        <begin position="27"/>
        <end position="386"/>
    </location>
</feature>
<dbReference type="PATRIC" id="fig|999408.3.peg.3492"/>
<dbReference type="GO" id="GO:0015288">
    <property type="term" value="F:porin activity"/>
    <property type="evidence" value="ECO:0007669"/>
    <property type="project" value="TreeGrafter"/>
</dbReference>
<evidence type="ECO:0000256" key="6">
    <source>
        <dbReference type="ARBA" id="ARBA00023136"/>
    </source>
</evidence>
<evidence type="ECO:0008006" key="11">
    <source>
        <dbReference type="Google" id="ProtNLM"/>
    </source>
</evidence>
<keyword evidence="4" id="KW-1134">Transmembrane beta strand</keyword>
<reference evidence="9 10" key="1">
    <citation type="submission" date="2013-01" db="EMBL/GenBank/DDBJ databases">
        <title>The Genome Sequence of Clostridium clostridioforme 90A8.</title>
        <authorList>
            <consortium name="The Broad Institute Genome Sequencing Platform"/>
            <person name="Earl A."/>
            <person name="Ward D."/>
            <person name="Feldgarden M."/>
            <person name="Gevers D."/>
            <person name="Courvalin P."/>
            <person name="Lambert T."/>
            <person name="Walker B."/>
            <person name="Young S.K."/>
            <person name="Zeng Q."/>
            <person name="Gargeya S."/>
            <person name="Fitzgerald M."/>
            <person name="Haas B."/>
            <person name="Abouelleil A."/>
            <person name="Alvarado L."/>
            <person name="Arachchi H.M."/>
            <person name="Berlin A.M."/>
            <person name="Chapman S.B."/>
            <person name="Dewar J."/>
            <person name="Goldberg J."/>
            <person name="Griggs A."/>
            <person name="Gujja S."/>
            <person name="Hansen M."/>
            <person name="Howarth C."/>
            <person name="Imamovic A."/>
            <person name="Larimer J."/>
            <person name="McCowan C."/>
            <person name="Murphy C."/>
            <person name="Neiman D."/>
            <person name="Pearson M."/>
            <person name="Priest M."/>
            <person name="Roberts A."/>
            <person name="Saif S."/>
            <person name="Shea T."/>
            <person name="Sisk P."/>
            <person name="Sykes S."/>
            <person name="Wortman J."/>
            <person name="Nusbaum C."/>
            <person name="Birren B."/>
        </authorList>
    </citation>
    <scope>NUCLEOTIDE SEQUENCE [LARGE SCALE GENOMIC DNA]</scope>
    <source>
        <strain evidence="9 10">90A8</strain>
    </source>
</reference>
<proteinExistence type="inferred from homology"/>
<comment type="caution">
    <text evidence="9">The sequence shown here is derived from an EMBL/GenBank/DDBJ whole genome shotgun (WGS) entry which is preliminary data.</text>
</comment>
<dbReference type="GO" id="GO:1990281">
    <property type="term" value="C:efflux pump complex"/>
    <property type="evidence" value="ECO:0007669"/>
    <property type="project" value="TreeGrafter"/>
</dbReference>
<dbReference type="PANTHER" id="PTHR30026">
    <property type="entry name" value="OUTER MEMBRANE PROTEIN TOLC"/>
    <property type="match status" value="1"/>
</dbReference>
<keyword evidence="3" id="KW-0813">Transport</keyword>
<evidence type="ECO:0000313" key="10">
    <source>
        <dbReference type="Proteomes" id="UP000013085"/>
    </source>
</evidence>
<keyword evidence="5" id="KW-0812">Transmembrane</keyword>
<dbReference type="GO" id="GO:0015562">
    <property type="term" value="F:efflux transmembrane transporter activity"/>
    <property type="evidence" value="ECO:0007669"/>
    <property type="project" value="InterPro"/>
</dbReference>
<accession>A0A0E2HLQ8</accession>
<evidence type="ECO:0000256" key="8">
    <source>
        <dbReference type="SAM" id="SignalP"/>
    </source>
</evidence>
<evidence type="ECO:0000313" key="9">
    <source>
        <dbReference type="EMBL" id="ENZ12949.1"/>
    </source>
</evidence>
<evidence type="ECO:0000256" key="1">
    <source>
        <dbReference type="ARBA" id="ARBA00004442"/>
    </source>
</evidence>
<keyword evidence="7" id="KW-0998">Cell outer membrane</keyword>
<dbReference type="Gene3D" id="1.20.1600.10">
    <property type="entry name" value="Outer membrane efflux proteins (OEP)"/>
    <property type="match status" value="2"/>
</dbReference>
<name>A0A0E2HLQ8_9FIRM</name>
<dbReference type="SUPFAM" id="SSF56954">
    <property type="entry name" value="Outer membrane efflux proteins (OEP)"/>
    <property type="match status" value="1"/>
</dbReference>
<evidence type="ECO:0000256" key="3">
    <source>
        <dbReference type="ARBA" id="ARBA00022448"/>
    </source>
</evidence>
<dbReference type="InterPro" id="IPR003423">
    <property type="entry name" value="OMP_efflux"/>
</dbReference>
<dbReference type="GO" id="GO:0009279">
    <property type="term" value="C:cell outer membrane"/>
    <property type="evidence" value="ECO:0007669"/>
    <property type="project" value="UniProtKB-SubCell"/>
</dbReference>